<name>A0A967EFD4_9RHOB</name>
<dbReference type="EMBL" id="JAAORB010000028">
    <property type="protein sequence ID" value="NHQ75258.1"/>
    <property type="molecule type" value="Genomic_DNA"/>
</dbReference>
<evidence type="ECO:0000313" key="2">
    <source>
        <dbReference type="Proteomes" id="UP000639775"/>
    </source>
</evidence>
<comment type="caution">
    <text evidence="1">The sequence shown here is derived from an EMBL/GenBank/DDBJ whole genome shotgun (WGS) entry which is preliminary data.</text>
</comment>
<evidence type="ECO:0008006" key="3">
    <source>
        <dbReference type="Google" id="ProtNLM"/>
    </source>
</evidence>
<protein>
    <recommendedName>
        <fullName evidence="3">Thiamine pyrophosphate enzyme TPP-binding domain-containing protein</fullName>
    </recommendedName>
</protein>
<dbReference type="Proteomes" id="UP000639775">
    <property type="component" value="Unassembled WGS sequence"/>
</dbReference>
<evidence type="ECO:0000313" key="1">
    <source>
        <dbReference type="EMBL" id="NHQ75258.1"/>
    </source>
</evidence>
<gene>
    <name evidence="1" type="ORF">HAT86_12410</name>
</gene>
<dbReference type="InterPro" id="IPR029061">
    <property type="entry name" value="THDP-binding"/>
</dbReference>
<accession>A0A967EFD4</accession>
<dbReference type="AlphaFoldDB" id="A0A967EFD4"/>
<reference evidence="1" key="1">
    <citation type="submission" date="2020-03" db="EMBL/GenBank/DDBJ databases">
        <title>Roseovarius gahaiensis sp. nov., isolated from Gahai Saline Lake, China.</title>
        <authorList>
            <person name="Sun X."/>
        </authorList>
    </citation>
    <scope>NUCLEOTIDE SEQUENCE</scope>
    <source>
        <strain evidence="1">GH877</strain>
    </source>
</reference>
<sequence length="55" mass="5787">MLLVARYDLEAEAMGAHGEFLTEAADLRPALERAMASGKSACVNVMIEGLPAPVV</sequence>
<proteinExistence type="predicted"/>
<organism evidence="1 2">
    <name type="scientific">Roseovarius gahaiensis</name>
    <dbReference type="NCBI Taxonomy" id="2716691"/>
    <lineage>
        <taxon>Bacteria</taxon>
        <taxon>Pseudomonadati</taxon>
        <taxon>Pseudomonadota</taxon>
        <taxon>Alphaproteobacteria</taxon>
        <taxon>Rhodobacterales</taxon>
        <taxon>Roseobacteraceae</taxon>
        <taxon>Roseovarius</taxon>
    </lineage>
</organism>
<dbReference type="RefSeq" id="WP_167198036.1">
    <property type="nucleotide sequence ID" value="NZ_JAAORB010000028.1"/>
</dbReference>
<dbReference type="Gene3D" id="3.40.50.970">
    <property type="match status" value="1"/>
</dbReference>
<keyword evidence="2" id="KW-1185">Reference proteome</keyword>
<dbReference type="SUPFAM" id="SSF52518">
    <property type="entry name" value="Thiamin diphosphate-binding fold (THDP-binding)"/>
    <property type="match status" value="1"/>
</dbReference>